<comment type="caution">
    <text evidence="5">The sequence shown here is derived from an EMBL/GenBank/DDBJ whole genome shotgun (WGS) entry which is preliminary data.</text>
</comment>
<protein>
    <submittedName>
        <fullName evidence="5">Restriction endonuclease subunit S</fullName>
    </submittedName>
</protein>
<dbReference type="EMBL" id="LSKU01000001">
    <property type="protein sequence ID" value="KXG44945.1"/>
    <property type="molecule type" value="Genomic_DNA"/>
</dbReference>
<dbReference type="PANTHER" id="PTHR30408">
    <property type="entry name" value="TYPE-1 RESTRICTION ENZYME ECOKI SPECIFICITY PROTEIN"/>
    <property type="match status" value="1"/>
</dbReference>
<evidence type="ECO:0000256" key="1">
    <source>
        <dbReference type="ARBA" id="ARBA00010923"/>
    </source>
</evidence>
<dbReference type="Gene3D" id="3.90.220.20">
    <property type="entry name" value="DNA methylase specificity domains"/>
    <property type="match status" value="1"/>
</dbReference>
<dbReference type="STRING" id="1413211.U473_00400"/>
<dbReference type="REBASE" id="150166">
    <property type="entry name" value="S.TdeZ9ORF380P"/>
</dbReference>
<accession>A0A135L7H9</accession>
<name>A0A135L7H9_9BACI</name>
<dbReference type="InterPro" id="IPR000055">
    <property type="entry name" value="Restrct_endonuc_typeI_TRD"/>
</dbReference>
<dbReference type="Pfam" id="PF01420">
    <property type="entry name" value="Methylase_S"/>
    <property type="match status" value="1"/>
</dbReference>
<organism evidence="5 6">
    <name type="scientific">Tepidibacillus decaturensis</name>
    <dbReference type="NCBI Taxonomy" id="1413211"/>
    <lineage>
        <taxon>Bacteria</taxon>
        <taxon>Bacillati</taxon>
        <taxon>Bacillota</taxon>
        <taxon>Bacilli</taxon>
        <taxon>Bacillales</taxon>
        <taxon>Bacillaceae</taxon>
        <taxon>Tepidibacillus</taxon>
    </lineage>
</organism>
<dbReference type="GO" id="GO:0004519">
    <property type="term" value="F:endonuclease activity"/>
    <property type="evidence" value="ECO:0007669"/>
    <property type="project" value="UniProtKB-KW"/>
</dbReference>
<proteinExistence type="inferred from homology"/>
<dbReference type="AlphaFoldDB" id="A0A135L7H9"/>
<dbReference type="InterPro" id="IPR044946">
    <property type="entry name" value="Restrct_endonuc_typeI_TRD_sf"/>
</dbReference>
<feature type="domain" description="Type I restriction modification DNA specificity" evidence="4">
    <location>
        <begin position="2"/>
        <end position="179"/>
    </location>
</feature>
<dbReference type="SUPFAM" id="SSF116734">
    <property type="entry name" value="DNA methylase specificity domain"/>
    <property type="match status" value="1"/>
</dbReference>
<comment type="similarity">
    <text evidence="1">Belongs to the type-I restriction system S methylase family.</text>
</comment>
<dbReference type="GO" id="GO:0009307">
    <property type="term" value="P:DNA restriction-modification system"/>
    <property type="evidence" value="ECO:0007669"/>
    <property type="project" value="UniProtKB-KW"/>
</dbReference>
<dbReference type="PANTHER" id="PTHR30408:SF12">
    <property type="entry name" value="TYPE I RESTRICTION ENZYME MJAVIII SPECIFICITY SUBUNIT"/>
    <property type="match status" value="1"/>
</dbReference>
<keyword evidence="5" id="KW-0378">Hydrolase</keyword>
<evidence type="ECO:0000256" key="2">
    <source>
        <dbReference type="ARBA" id="ARBA00022747"/>
    </source>
</evidence>
<evidence type="ECO:0000259" key="4">
    <source>
        <dbReference type="Pfam" id="PF01420"/>
    </source>
</evidence>
<evidence type="ECO:0000313" key="6">
    <source>
        <dbReference type="Proteomes" id="UP000070352"/>
    </source>
</evidence>
<dbReference type="Proteomes" id="UP000070352">
    <property type="component" value="Unassembled WGS sequence"/>
</dbReference>
<reference evidence="5 6" key="1">
    <citation type="submission" date="2016-02" db="EMBL/GenBank/DDBJ databases">
        <title>Draft Genome for Tepidibacillus decaturensis nov. sp. Strain Z9, an Anaerobic, Moderately Thermophilic and Heterotrophic Bacterium from Deep Subsurface of the Illinois Basin, USA.</title>
        <authorList>
            <person name="Dong Y."/>
            <person name="Chang J.Y."/>
            <person name="Sanford R."/>
            <person name="Fouke B.W."/>
        </authorList>
    </citation>
    <scope>NUCLEOTIDE SEQUENCE [LARGE SCALE GENOMIC DNA]</scope>
    <source>
        <strain evidence="5 6">Z9</strain>
    </source>
</reference>
<keyword evidence="2" id="KW-0680">Restriction system</keyword>
<evidence type="ECO:0000313" key="5">
    <source>
        <dbReference type="EMBL" id="KXG44945.1"/>
    </source>
</evidence>
<gene>
    <name evidence="5" type="ORF">U473_00400</name>
</gene>
<sequence length="203" mass="22138">MPKGWRVGTLSSIGDIIGGGTPSKSKPEYYADSGIPWITPKDLSMNKNKYISRGQFDISELGLRESSAKLMPKGTVLFSSRAPIGYIAIAKNAVTTNQGFKSIVPFNNISSEYVYLLLKNNIGEIESRASGSTFKEISGGEMKKVPIILPPMDVINQFNEIATTLGKVQALLEDENNILSSIRDTLLPKLMSGEIRVPVEEVV</sequence>
<keyword evidence="5" id="KW-0540">Nuclease</keyword>
<dbReference type="GO" id="GO:0003677">
    <property type="term" value="F:DNA binding"/>
    <property type="evidence" value="ECO:0007669"/>
    <property type="project" value="UniProtKB-KW"/>
</dbReference>
<keyword evidence="3" id="KW-0238">DNA-binding</keyword>
<dbReference type="CDD" id="cd17273">
    <property type="entry name" value="RMtype1_S_EcoJA69PI-TRD1-CR1_like"/>
    <property type="match status" value="1"/>
</dbReference>
<keyword evidence="5" id="KW-0255">Endonuclease</keyword>
<keyword evidence="6" id="KW-1185">Reference proteome</keyword>
<evidence type="ECO:0000256" key="3">
    <source>
        <dbReference type="ARBA" id="ARBA00023125"/>
    </source>
</evidence>
<dbReference type="InterPro" id="IPR052021">
    <property type="entry name" value="Type-I_RS_S_subunit"/>
</dbReference>